<dbReference type="InterPro" id="IPR011990">
    <property type="entry name" value="TPR-like_helical_dom_sf"/>
</dbReference>
<evidence type="ECO:0000259" key="1">
    <source>
        <dbReference type="Pfam" id="PF12770"/>
    </source>
</evidence>
<dbReference type="Gene3D" id="1.25.40.10">
    <property type="entry name" value="Tetratricopeptide repeat domain"/>
    <property type="match status" value="2"/>
</dbReference>
<feature type="domain" description="CHAT" evidence="1">
    <location>
        <begin position="960"/>
        <end position="1239"/>
    </location>
</feature>
<proteinExistence type="predicted"/>
<organism evidence="2 3">
    <name type="scientific">Actinocrispum wychmicini</name>
    <dbReference type="NCBI Taxonomy" id="1213861"/>
    <lineage>
        <taxon>Bacteria</taxon>
        <taxon>Bacillati</taxon>
        <taxon>Actinomycetota</taxon>
        <taxon>Actinomycetes</taxon>
        <taxon>Pseudonocardiales</taxon>
        <taxon>Pseudonocardiaceae</taxon>
        <taxon>Actinocrispum</taxon>
    </lineage>
</organism>
<protein>
    <submittedName>
        <fullName evidence="2">CHAT domain-containing protein</fullName>
    </submittedName>
</protein>
<gene>
    <name evidence="2" type="ORF">EV192_10477</name>
</gene>
<dbReference type="Proteomes" id="UP000295680">
    <property type="component" value="Unassembled WGS sequence"/>
</dbReference>
<accession>A0A4R2JPY1</accession>
<dbReference type="EMBL" id="SLWS01000004">
    <property type="protein sequence ID" value="TCO59236.1"/>
    <property type="molecule type" value="Genomic_DNA"/>
</dbReference>
<evidence type="ECO:0000313" key="2">
    <source>
        <dbReference type="EMBL" id="TCO59236.1"/>
    </source>
</evidence>
<dbReference type="AlphaFoldDB" id="A0A4R2JPY1"/>
<dbReference type="RefSeq" id="WP_165960465.1">
    <property type="nucleotide sequence ID" value="NZ_SLWS01000004.1"/>
</dbReference>
<keyword evidence="3" id="KW-1185">Reference proteome</keyword>
<name>A0A4R2JPY1_9PSEU</name>
<dbReference type="InterPro" id="IPR024983">
    <property type="entry name" value="CHAT_dom"/>
</dbReference>
<dbReference type="Pfam" id="PF12770">
    <property type="entry name" value="CHAT"/>
    <property type="match status" value="1"/>
</dbReference>
<comment type="caution">
    <text evidence="2">The sequence shown here is derived from an EMBL/GenBank/DDBJ whole genome shotgun (WGS) entry which is preliminary data.</text>
</comment>
<reference evidence="2 3" key="1">
    <citation type="submission" date="2019-03" db="EMBL/GenBank/DDBJ databases">
        <title>Genomic Encyclopedia of Type Strains, Phase IV (KMG-IV): sequencing the most valuable type-strain genomes for metagenomic binning, comparative biology and taxonomic classification.</title>
        <authorList>
            <person name="Goeker M."/>
        </authorList>
    </citation>
    <scope>NUCLEOTIDE SEQUENCE [LARGE SCALE GENOMIC DNA]</scope>
    <source>
        <strain evidence="2 3">DSM 45934</strain>
    </source>
</reference>
<evidence type="ECO:0000313" key="3">
    <source>
        <dbReference type="Proteomes" id="UP000295680"/>
    </source>
</evidence>
<sequence>MSTVEPEPVEKLAVLISGERWQDGVEDELHNDVTDRLAASVVVKALTDTLPRAFVAAGWYYWRRFESSRGTDIDLQAAAAMFAPLFAHSPEYVPFPLQKAFQDDPGRTEDTPQCAADRATALLMVAARASSAELTNACIHILETVVTEFISLETPPDELPDVLLDLAMACEQRYRHEGDAADLDRMIDMALVAVERTPPGASQLPVRMSGAATALSVRYRHSRELSDADGAVALAGRAVELLDPTAPYQAKLHANLAAALIQRYEGFGAAADLRSAVAAAETAVQTGANYAGQSARLTQWCYALRRLAELNDDRNSLEVALDAAVEATGLDKESPEPQIALGSILTSKYAFDKNAETAEVAVDAARRGVELTSPQDPERSRRLSVLCLALRSLSEATRATGPLDEAIRAGRVAVELLPDDHRDLVPRRIALGVVLQARYDLAGGVADLVEAGVQFRRALESCTSEAPDRAACLDNLGLNLRIQALRTGDPAELDQAIAMAREAVQATPPGHQDSPSRLNNLGVALIEQAELSGGSEYADEAARVLRDAARTDRPERLEYLANLASVLLLITARNAGPAGDMPLLDEAQEVAEAAVVGGSAAAHSVLGAVLLARFERSNAAADLSAALNSARAAVTAARTTGVPELGHYLSNLAGLLVLQLDLDLVEGSADELVAVAREAVDVEQNQIADQARRLVHLAIALRRIDDLRGAQDSRAETIRHCRTAAHQLSAPVPVRIRAAAEWAHAAVSAGDWATAHTALRLAVGLLDRLAPRNLKRDDQQRLLADLPGLAVDAAACAVRDADARTALDLLEQGRCVLLGQALDTRVDLSDLAAHSPRDAAEFIRLCTLLESTDGDPQAAARRKSSAMELTDLIERIRRSGLNDFLRPFTVDPATDGADGPIAVFNVSRYGSDALVLTSDGVTRVPLPDATPASVRGQTRLFLAAVEQGTDEVAEDDLSTVLSWLWEAVVGPVVTHLGFGARTDDEAPFPRLWLCPTGLLSFLPLHAAGHAATPGGTLLDYVVPSYTASVRALRHARRKRPLESAGTPRALVVEMQETDDDVILPGVRVDAALLGELLPEQVTRLSEQAATASAILESLTHHHWVHFACHATTDLIDPSRSSMAVVGSLDIAALGRARLDTAELAYLSACSTAQTTPPLADEAIHMASAFQLMGYRHVIAALWPVYDRHAATIATQVYSDIVPAWPQAKDSPVALHAAVRALRRIWSKYPSVWASYIHIGC</sequence>
<dbReference type="SUPFAM" id="SSF48452">
    <property type="entry name" value="TPR-like"/>
    <property type="match status" value="1"/>
</dbReference>